<dbReference type="OrthoDB" id="7067425at2"/>
<evidence type="ECO:0000313" key="3">
    <source>
        <dbReference type="Proteomes" id="UP000441797"/>
    </source>
</evidence>
<feature type="transmembrane region" description="Helical" evidence="1">
    <location>
        <begin position="63"/>
        <end position="85"/>
    </location>
</feature>
<keyword evidence="1" id="KW-0812">Transmembrane</keyword>
<name>A0A6N8G1M8_9CHRO</name>
<protein>
    <submittedName>
        <fullName evidence="2">Uncharacterized protein</fullName>
    </submittedName>
</protein>
<dbReference type="AlphaFoldDB" id="A0A6N8G1M8"/>
<accession>A0A6N8G1M8</accession>
<keyword evidence="1" id="KW-0472">Membrane</keyword>
<keyword evidence="3" id="KW-1185">Reference proteome</keyword>
<organism evidence="2 3">
    <name type="scientific">Gloeocapsopsis dulcis AAB1 = 1H9</name>
    <dbReference type="NCBI Taxonomy" id="1433147"/>
    <lineage>
        <taxon>Bacteria</taxon>
        <taxon>Bacillati</taxon>
        <taxon>Cyanobacteriota</taxon>
        <taxon>Cyanophyceae</taxon>
        <taxon>Oscillatoriophycideae</taxon>
        <taxon>Chroococcales</taxon>
        <taxon>Chroococcaceae</taxon>
        <taxon>Gloeocapsopsis</taxon>
        <taxon>Gloeocapsopsis dulcis</taxon>
    </lineage>
</organism>
<keyword evidence="1" id="KW-1133">Transmembrane helix</keyword>
<sequence length="124" mass="13898">MNQDNQPEPHKDNSLESEIIESAGPDIVVESDSSAPRIQESFKPQEIRRFDIVESQERTRANLATWLLISLGATLFGVSLFVAFAPANEKTENDRQLITLIWTSEVTLVSSALGFYFGSRTQPR</sequence>
<dbReference type="EMBL" id="NAPY01000073">
    <property type="protein sequence ID" value="MUL39318.1"/>
    <property type="molecule type" value="Genomic_DNA"/>
</dbReference>
<feature type="transmembrane region" description="Helical" evidence="1">
    <location>
        <begin position="97"/>
        <end position="118"/>
    </location>
</feature>
<proteinExistence type="predicted"/>
<evidence type="ECO:0000313" key="2">
    <source>
        <dbReference type="EMBL" id="MUL39318.1"/>
    </source>
</evidence>
<gene>
    <name evidence="2" type="ORF">BWI75_24270</name>
</gene>
<reference evidence="2 3" key="1">
    <citation type="journal article" date="2019" name="Front. Microbiol.">
        <title>Genomic Features for Desiccation Tolerance and Sugar Biosynthesis in the Extremophile Gloeocapsopsis sp. UTEX B3054.</title>
        <authorList>
            <person name="Urrejola C."/>
            <person name="Alcorta J."/>
            <person name="Salas L."/>
            <person name="Vasquez M."/>
            <person name="Polz M.F."/>
            <person name="Vicuna R."/>
            <person name="Diez B."/>
        </authorList>
    </citation>
    <scope>NUCLEOTIDE SEQUENCE [LARGE SCALE GENOMIC DNA]</scope>
    <source>
        <strain evidence="2 3">1H9</strain>
    </source>
</reference>
<dbReference type="Proteomes" id="UP000441797">
    <property type="component" value="Unassembled WGS sequence"/>
</dbReference>
<evidence type="ECO:0000256" key="1">
    <source>
        <dbReference type="SAM" id="Phobius"/>
    </source>
</evidence>
<dbReference type="RefSeq" id="WP_105222229.1">
    <property type="nucleotide sequence ID" value="NZ_CAWNSU010000004.1"/>
</dbReference>
<comment type="caution">
    <text evidence="2">The sequence shown here is derived from an EMBL/GenBank/DDBJ whole genome shotgun (WGS) entry which is preliminary data.</text>
</comment>